<keyword evidence="3" id="KW-1185">Reference proteome</keyword>
<dbReference type="AlphaFoldDB" id="A0A9N9Q020"/>
<name>A0A9N9Q020_9HELO</name>
<evidence type="ECO:0000313" key="2">
    <source>
        <dbReference type="EMBL" id="CAG8961688.1"/>
    </source>
</evidence>
<reference evidence="2" key="1">
    <citation type="submission" date="2021-07" db="EMBL/GenBank/DDBJ databases">
        <authorList>
            <person name="Durling M."/>
        </authorList>
    </citation>
    <scope>NUCLEOTIDE SEQUENCE</scope>
</reference>
<protein>
    <submittedName>
        <fullName evidence="2">Uncharacterized protein</fullName>
    </submittedName>
</protein>
<gene>
    <name evidence="2" type="ORF">HYFRA_00006228</name>
</gene>
<evidence type="ECO:0000256" key="1">
    <source>
        <dbReference type="SAM" id="MobiDB-lite"/>
    </source>
</evidence>
<dbReference type="OrthoDB" id="10393866at2759"/>
<proteinExistence type="predicted"/>
<sequence>MSTLKSLEDFHIPVRQIHACQIHTCQIHAPPEPKNKMLELIQVPLTPRTEAINREAIERLSAPTLGNKNVKAKAIIMEQNEHPYSKKLNSMYLRSVRFADRAAQRKEEWLAKKSRNADHKKNVPISKMEGDPQRPPTNLLETAMKENLQFDKFQSSKEDAKILNGEDNGGALFEVNSIPGVKGGLAQMIFDTRNFTPGWDELSYEMEKAKCV</sequence>
<accession>A0A9N9Q020</accession>
<dbReference type="EMBL" id="CAJVRL010000115">
    <property type="protein sequence ID" value="CAG8961688.1"/>
    <property type="molecule type" value="Genomic_DNA"/>
</dbReference>
<organism evidence="2 3">
    <name type="scientific">Hymenoscyphus fraxineus</name>
    <dbReference type="NCBI Taxonomy" id="746836"/>
    <lineage>
        <taxon>Eukaryota</taxon>
        <taxon>Fungi</taxon>
        <taxon>Dikarya</taxon>
        <taxon>Ascomycota</taxon>
        <taxon>Pezizomycotina</taxon>
        <taxon>Leotiomycetes</taxon>
        <taxon>Helotiales</taxon>
        <taxon>Helotiaceae</taxon>
        <taxon>Hymenoscyphus</taxon>
    </lineage>
</organism>
<feature type="region of interest" description="Disordered" evidence="1">
    <location>
        <begin position="113"/>
        <end position="134"/>
    </location>
</feature>
<dbReference type="Proteomes" id="UP000696280">
    <property type="component" value="Unassembled WGS sequence"/>
</dbReference>
<comment type="caution">
    <text evidence="2">The sequence shown here is derived from an EMBL/GenBank/DDBJ whole genome shotgun (WGS) entry which is preliminary data.</text>
</comment>
<evidence type="ECO:0000313" key="3">
    <source>
        <dbReference type="Proteomes" id="UP000696280"/>
    </source>
</evidence>